<feature type="transmembrane region" description="Helical" evidence="1">
    <location>
        <begin position="96"/>
        <end position="121"/>
    </location>
</feature>
<feature type="transmembrane region" description="Helical" evidence="1">
    <location>
        <begin position="16"/>
        <end position="40"/>
    </location>
</feature>
<accession>A0A1I8ABP8</accession>
<protein>
    <submittedName>
        <fullName evidence="3">G protein-coupled receptor</fullName>
    </submittedName>
</protein>
<evidence type="ECO:0000313" key="2">
    <source>
        <dbReference type="Proteomes" id="UP000095287"/>
    </source>
</evidence>
<dbReference type="WBParaSite" id="L893_g4274.t1">
    <property type="protein sequence ID" value="L893_g4274.t1"/>
    <property type="gene ID" value="L893_g4274"/>
</dbReference>
<dbReference type="Pfam" id="PF10318">
    <property type="entry name" value="7TM_GPCR_Srh"/>
    <property type="match status" value="1"/>
</dbReference>
<feature type="transmembrane region" description="Helical" evidence="1">
    <location>
        <begin position="142"/>
        <end position="167"/>
    </location>
</feature>
<keyword evidence="1" id="KW-0472">Membrane</keyword>
<sequence length="277" mass="30936">MVDPDVVGAHLRRYGIFRYVTIGITVATIPLNMLTVYLIVWKSPKCLGTYKYVLLNIVFWVCLTDMIVDVFGLFQSRLEIFGVYATGLAKSMGPQAGFACLVLCTICLAEYFVALLLAFIYRLFALSVDFSLFGRQLKKWHYWSGAATLLIVPSLSLTISTLCSYYPQNGFQEYVRSVRYAKSTSAVVVTELAFSMHSAVNAVAIIVFIAPYRKAVQNMLNVPSVNIIHGTDIQILFFTVSAKQYRSYATTGFRGVNANLMGFLKALTTNSVKSYLF</sequence>
<keyword evidence="2" id="KW-1185">Reference proteome</keyword>
<evidence type="ECO:0000313" key="3">
    <source>
        <dbReference type="WBParaSite" id="L893_g4274.t1"/>
    </source>
</evidence>
<evidence type="ECO:0000256" key="1">
    <source>
        <dbReference type="SAM" id="Phobius"/>
    </source>
</evidence>
<reference evidence="3" key="1">
    <citation type="submission" date="2016-11" db="UniProtKB">
        <authorList>
            <consortium name="WormBaseParasite"/>
        </authorList>
    </citation>
    <scope>IDENTIFICATION</scope>
</reference>
<dbReference type="Proteomes" id="UP000095287">
    <property type="component" value="Unplaced"/>
</dbReference>
<feature type="transmembrane region" description="Helical" evidence="1">
    <location>
        <begin position="187"/>
        <end position="210"/>
    </location>
</feature>
<keyword evidence="1" id="KW-1133">Transmembrane helix</keyword>
<keyword evidence="1" id="KW-0812">Transmembrane</keyword>
<dbReference type="InterPro" id="IPR019422">
    <property type="entry name" value="7TM_GPCR_serpentine_rcpt_Srh"/>
</dbReference>
<name>A0A1I8ABP8_9BILA</name>
<proteinExistence type="predicted"/>
<organism evidence="2 3">
    <name type="scientific">Steinernema glaseri</name>
    <dbReference type="NCBI Taxonomy" id="37863"/>
    <lineage>
        <taxon>Eukaryota</taxon>
        <taxon>Metazoa</taxon>
        <taxon>Ecdysozoa</taxon>
        <taxon>Nematoda</taxon>
        <taxon>Chromadorea</taxon>
        <taxon>Rhabditida</taxon>
        <taxon>Tylenchina</taxon>
        <taxon>Panagrolaimomorpha</taxon>
        <taxon>Strongyloidoidea</taxon>
        <taxon>Steinernematidae</taxon>
        <taxon>Steinernema</taxon>
    </lineage>
</organism>
<dbReference type="AlphaFoldDB" id="A0A1I8ABP8"/>
<feature type="transmembrane region" description="Helical" evidence="1">
    <location>
        <begin position="52"/>
        <end position="76"/>
    </location>
</feature>